<protein>
    <submittedName>
        <fullName evidence="1">Uncharacterized protein</fullName>
    </submittedName>
</protein>
<reference evidence="1 2" key="1">
    <citation type="journal article" date="2018" name="Front. Plant Sci.">
        <title>Red Clover (Trifolium pratense) and Zigzag Clover (T. medium) - A Picture of Genomic Similarities and Differences.</title>
        <authorList>
            <person name="Dluhosova J."/>
            <person name="Istvanek J."/>
            <person name="Nedelnik J."/>
            <person name="Repkova J."/>
        </authorList>
    </citation>
    <scope>NUCLEOTIDE SEQUENCE [LARGE SCALE GENOMIC DNA]</scope>
    <source>
        <strain evidence="2">cv. 10/8</strain>
        <tissue evidence="1">Leaf</tissue>
    </source>
</reference>
<comment type="caution">
    <text evidence="1">The sequence shown here is derived from an EMBL/GenBank/DDBJ whole genome shotgun (WGS) entry which is preliminary data.</text>
</comment>
<feature type="non-terminal residue" evidence="1">
    <location>
        <position position="1"/>
    </location>
</feature>
<evidence type="ECO:0000313" key="2">
    <source>
        <dbReference type="Proteomes" id="UP000265520"/>
    </source>
</evidence>
<dbReference type="Proteomes" id="UP000265520">
    <property type="component" value="Unassembled WGS sequence"/>
</dbReference>
<keyword evidence="2" id="KW-1185">Reference proteome</keyword>
<dbReference type="AlphaFoldDB" id="A0A392RPQ0"/>
<organism evidence="1 2">
    <name type="scientific">Trifolium medium</name>
    <dbReference type="NCBI Taxonomy" id="97028"/>
    <lineage>
        <taxon>Eukaryota</taxon>
        <taxon>Viridiplantae</taxon>
        <taxon>Streptophyta</taxon>
        <taxon>Embryophyta</taxon>
        <taxon>Tracheophyta</taxon>
        <taxon>Spermatophyta</taxon>
        <taxon>Magnoliopsida</taxon>
        <taxon>eudicotyledons</taxon>
        <taxon>Gunneridae</taxon>
        <taxon>Pentapetalae</taxon>
        <taxon>rosids</taxon>
        <taxon>fabids</taxon>
        <taxon>Fabales</taxon>
        <taxon>Fabaceae</taxon>
        <taxon>Papilionoideae</taxon>
        <taxon>50 kb inversion clade</taxon>
        <taxon>NPAAA clade</taxon>
        <taxon>Hologalegina</taxon>
        <taxon>IRL clade</taxon>
        <taxon>Trifolieae</taxon>
        <taxon>Trifolium</taxon>
    </lineage>
</organism>
<name>A0A392RPQ0_9FABA</name>
<dbReference type="EMBL" id="LXQA010252892">
    <property type="protein sequence ID" value="MCI38187.1"/>
    <property type="molecule type" value="Genomic_DNA"/>
</dbReference>
<proteinExistence type="predicted"/>
<sequence length="47" mass="5102">DAEEREDEIGKRVVAMLVWLQKEKSGGEISGGWSSAAVILVRAGEDE</sequence>
<accession>A0A392RPQ0</accession>
<evidence type="ECO:0000313" key="1">
    <source>
        <dbReference type="EMBL" id="MCI38187.1"/>
    </source>
</evidence>